<gene>
    <name evidence="4" type="primary">resA</name>
    <name evidence="4" type="ORF">VIS_S3CCB20003</name>
</gene>
<dbReference type="EMBL" id="FO117593">
    <property type="protein sequence ID" value="CCF99904.1"/>
    <property type="molecule type" value="Genomic_DNA"/>
</dbReference>
<name>H6RFU3_9BACT</name>
<reference evidence="4" key="2">
    <citation type="submission" date="2012-02" db="EMBL/GenBank/DDBJ databases">
        <authorList>
            <person name="Genoscope - CEA"/>
        </authorList>
    </citation>
    <scope>NUCLEOTIDE SEQUENCE</scope>
</reference>
<dbReference type="InterPro" id="IPR050553">
    <property type="entry name" value="Thioredoxin_ResA/DsbE_sf"/>
</dbReference>
<feature type="transmembrane region" description="Helical" evidence="2">
    <location>
        <begin position="28"/>
        <end position="46"/>
    </location>
</feature>
<dbReference type="GO" id="GO:0016491">
    <property type="term" value="F:oxidoreductase activity"/>
    <property type="evidence" value="ECO:0007669"/>
    <property type="project" value="InterPro"/>
</dbReference>
<evidence type="ECO:0000313" key="4">
    <source>
        <dbReference type="EMBL" id="CCF99904.1"/>
    </source>
</evidence>
<dbReference type="PANTHER" id="PTHR42852">
    <property type="entry name" value="THIOL:DISULFIDE INTERCHANGE PROTEIN DSBE"/>
    <property type="match status" value="1"/>
</dbReference>
<dbReference type="PANTHER" id="PTHR42852:SF17">
    <property type="entry name" value="THIOREDOXIN-LIKE PROTEIN HI_1115"/>
    <property type="match status" value="1"/>
</dbReference>
<dbReference type="Pfam" id="PF00578">
    <property type="entry name" value="AhpC-TSA"/>
    <property type="match status" value="1"/>
</dbReference>
<keyword evidence="1" id="KW-0676">Redox-active center</keyword>
<dbReference type="PROSITE" id="PS00194">
    <property type="entry name" value="THIOREDOXIN_1"/>
    <property type="match status" value="1"/>
</dbReference>
<reference evidence="4" key="1">
    <citation type="journal article" date="2012" name="Environ. Microbiol.">
        <title>Genomic content of uncultured Bacteroidetes from contrasting oceanic provinces in the North Atlantic Ocean.</title>
        <authorList>
            <person name="Gomez-Pereira P.R."/>
            <person name="Schuler M."/>
            <person name="Fuchs B.M."/>
            <person name="Bennke C."/>
            <person name="Teeling H."/>
            <person name="Waldmann J."/>
            <person name="Richter M."/>
            <person name="Barbe V."/>
            <person name="Bataille E."/>
            <person name="Glockner F.O."/>
            <person name="Amann R."/>
        </authorList>
    </citation>
    <scope>NUCLEOTIDE SEQUENCE</scope>
</reference>
<dbReference type="GO" id="GO:0016209">
    <property type="term" value="F:antioxidant activity"/>
    <property type="evidence" value="ECO:0007669"/>
    <property type="project" value="InterPro"/>
</dbReference>
<keyword evidence="2" id="KW-0472">Membrane</keyword>
<dbReference type="InterPro" id="IPR036249">
    <property type="entry name" value="Thioredoxin-like_sf"/>
</dbReference>
<protein>
    <submittedName>
        <fullName evidence="4">Thiol-disulfide oxidoreductase resA</fullName>
    </submittedName>
</protein>
<evidence type="ECO:0000259" key="3">
    <source>
        <dbReference type="PROSITE" id="PS51352"/>
    </source>
</evidence>
<keyword evidence="2" id="KW-0812">Transmembrane</keyword>
<dbReference type="SUPFAM" id="SSF52833">
    <property type="entry name" value="Thioredoxin-like"/>
    <property type="match status" value="1"/>
</dbReference>
<dbReference type="PROSITE" id="PS51352">
    <property type="entry name" value="THIOREDOXIN_2"/>
    <property type="match status" value="1"/>
</dbReference>
<dbReference type="InterPro" id="IPR000866">
    <property type="entry name" value="AhpC/TSA"/>
</dbReference>
<keyword evidence="2" id="KW-1133">Transmembrane helix</keyword>
<dbReference type="InterPro" id="IPR013766">
    <property type="entry name" value="Thioredoxin_domain"/>
</dbReference>
<evidence type="ECO:0000256" key="1">
    <source>
        <dbReference type="ARBA" id="ARBA00023284"/>
    </source>
</evidence>
<evidence type="ECO:0000256" key="2">
    <source>
        <dbReference type="SAM" id="Phobius"/>
    </source>
</evidence>
<accession>H6RFU3</accession>
<proteinExistence type="predicted"/>
<dbReference type="CDD" id="cd02966">
    <property type="entry name" value="TlpA_like_family"/>
    <property type="match status" value="1"/>
</dbReference>
<sequence length="211" mass="23939">MRKASFQHLCGMPNFIQNRWEKFKAQSAIAKMWDVLFLVLIIAFLFPEGRDTMRRAILSTGIVGSVDANSDEALTYESEAWILQDLNGAEVQLTELKGQAIFLNFWATWCGPCKAEMPSIEALYKDMGDEVNFLIVSYEDPEVIRNFMNEEVYDFPVFFPRNGIPDQLSAEALPTTLVIDVEGKIIHRSSGMSNWDSESARDLLRSALKQS</sequence>
<dbReference type="InterPro" id="IPR017937">
    <property type="entry name" value="Thioredoxin_CS"/>
</dbReference>
<organism evidence="4">
    <name type="scientific">uncultured Flavobacteriia bacterium</name>
    <dbReference type="NCBI Taxonomy" id="212695"/>
    <lineage>
        <taxon>Bacteria</taxon>
        <taxon>Pseudomonadati</taxon>
        <taxon>Bacteroidota</taxon>
        <taxon>Flavobacteriia</taxon>
        <taxon>environmental samples</taxon>
    </lineage>
</organism>
<dbReference type="AlphaFoldDB" id="H6RFU3"/>
<feature type="domain" description="Thioredoxin" evidence="3">
    <location>
        <begin position="72"/>
        <end position="209"/>
    </location>
</feature>
<dbReference type="Gene3D" id="3.40.30.10">
    <property type="entry name" value="Glutaredoxin"/>
    <property type="match status" value="1"/>
</dbReference>